<evidence type="ECO:0000256" key="6">
    <source>
        <dbReference type="ARBA" id="ARBA00012839"/>
    </source>
</evidence>
<comment type="catalytic activity">
    <reaction evidence="15">
        <text>a di-trans,poly-cis-dolichyl beta-D-mannosyl phosphate + L-seryl-[protein] = 3-O-(alpha-D-mannosyl)-L-seryl-[protein] + a di-trans,poly-cis-dolichyl phosphate + H(+)</text>
        <dbReference type="Rhea" id="RHEA:17377"/>
        <dbReference type="Rhea" id="RHEA-COMP:9863"/>
        <dbReference type="Rhea" id="RHEA-COMP:13546"/>
        <dbReference type="Rhea" id="RHEA-COMP:19498"/>
        <dbReference type="Rhea" id="RHEA-COMP:19501"/>
        <dbReference type="ChEBI" id="CHEBI:15378"/>
        <dbReference type="ChEBI" id="CHEBI:29999"/>
        <dbReference type="ChEBI" id="CHEBI:57683"/>
        <dbReference type="ChEBI" id="CHEBI:58211"/>
        <dbReference type="ChEBI" id="CHEBI:137321"/>
        <dbReference type="EC" id="2.4.1.109"/>
    </reaction>
</comment>
<comment type="pathway">
    <text evidence="4">Protein modification; protein glycosylation.</text>
</comment>
<evidence type="ECO:0000256" key="17">
    <source>
        <dbReference type="SAM" id="Phobius"/>
    </source>
</evidence>
<dbReference type="Pfam" id="PF08409">
    <property type="entry name" value="TMTC_DUF1736"/>
    <property type="match status" value="1"/>
</dbReference>
<evidence type="ECO:0000259" key="18">
    <source>
        <dbReference type="Pfam" id="PF08409"/>
    </source>
</evidence>
<dbReference type="EC" id="2.4.1.109" evidence="6"/>
<dbReference type="InterPro" id="IPR052943">
    <property type="entry name" value="TMTC_O-mannosyl-trnsfr"/>
</dbReference>
<feature type="non-terminal residue" evidence="19">
    <location>
        <position position="704"/>
    </location>
</feature>
<dbReference type="GO" id="GO:0016020">
    <property type="term" value="C:membrane"/>
    <property type="evidence" value="ECO:0007669"/>
    <property type="project" value="UniProtKB-SubCell"/>
</dbReference>
<keyword evidence="13 17" id="KW-0472">Membrane</keyword>
<dbReference type="Pfam" id="PF13414">
    <property type="entry name" value="TPR_11"/>
    <property type="match status" value="1"/>
</dbReference>
<dbReference type="InterPro" id="IPR019734">
    <property type="entry name" value="TPR_rpt"/>
</dbReference>
<evidence type="ECO:0000256" key="14">
    <source>
        <dbReference type="ARBA" id="ARBA00045085"/>
    </source>
</evidence>
<keyword evidence="8 17" id="KW-0812">Transmembrane</keyword>
<dbReference type="SUPFAM" id="SSF48452">
    <property type="entry name" value="TPR-like"/>
    <property type="match status" value="1"/>
</dbReference>
<dbReference type="AlphaFoldDB" id="A0AAV2R3L0"/>
<feature type="transmembrane region" description="Helical" evidence="17">
    <location>
        <begin position="240"/>
        <end position="259"/>
    </location>
</feature>
<feature type="transmembrane region" description="Helical" evidence="17">
    <location>
        <begin position="336"/>
        <end position="358"/>
    </location>
</feature>
<proteinExistence type="inferred from homology"/>
<comment type="caution">
    <text evidence="19">The sequence shown here is derived from an EMBL/GenBank/DDBJ whole genome shotgun (WGS) entry which is preliminary data.</text>
</comment>
<evidence type="ECO:0000256" key="9">
    <source>
        <dbReference type="ARBA" id="ARBA00022737"/>
    </source>
</evidence>
<sequence length="704" mass="79792">SAVVRNPDAQGASPLSSVFLNDFWGRPMADPASHKSYRPLTVLTFRFIGMLLGPSPWWQHATNVALHMLVSLLFCHVLTTCLSLRDNTALIASLLFTVHPIHTEAVTGIVGRAELLAAGAFLLSFLSYHRGMLCNSMHLVYVSAGLASLGMLCKETAITVLGLAMIWDLLYSASTIKRCFSGQTSIRTLISLLKRSSCIIAVSMIVLYLRVLIMNGEPLFSEQDNPASFSPITATRYLTLWYLPALNFWLLLCPSSLAYDWQLGSVPLITSPMDPRNCITAGFYILMLALLLGALKREGNNQCAVVWSVLVMVVSFLPASNLFFRVGFVLAERVLYIPSLGFCTIIGIGIDRLLNIFYKKKKVSKKTKQKQYISLFSKYGAHQIFSDIIISRIVRSIENCVYVMYLSVGNFFNCRIFRLLTKKISAKCTACINCKLSVDYNTYKDLKVYERCITSCSRTKCFNELCKSRKLVHSGISVSKRSMVFRVLSNYKMLRKILSLVFSKVQNLIQSVNYSKKIKAIVFALFAFYSMKTMHRNLDWYNRETLFRSGVTTLPNNAKMHYNYGNLMRDYVKEDQAVHHYRKAIRLWPCYPSAHNNLGVVLLGQGLSDLAEEHFQQALLHHPDHHGAALNLATLWRKLGYTSRAINLLEKFFRLQDVERIKLGLLLVQMYKEQGQMNAVVGMIKDMLSIHPNNPDVQEAFEYY</sequence>
<evidence type="ECO:0000256" key="7">
    <source>
        <dbReference type="ARBA" id="ARBA00022679"/>
    </source>
</evidence>
<keyword evidence="7" id="KW-0808">Transferase</keyword>
<evidence type="ECO:0000256" key="3">
    <source>
        <dbReference type="ARBA" id="ARBA00004240"/>
    </source>
</evidence>
<evidence type="ECO:0000256" key="15">
    <source>
        <dbReference type="ARBA" id="ARBA00045102"/>
    </source>
</evidence>
<keyword evidence="9" id="KW-0677">Repeat</keyword>
<evidence type="ECO:0000256" key="4">
    <source>
        <dbReference type="ARBA" id="ARBA00004922"/>
    </source>
</evidence>
<evidence type="ECO:0000256" key="5">
    <source>
        <dbReference type="ARBA" id="ARBA00007882"/>
    </source>
</evidence>
<feature type="non-terminal residue" evidence="19">
    <location>
        <position position="1"/>
    </location>
</feature>
<dbReference type="SMART" id="SM00028">
    <property type="entry name" value="TPR"/>
    <property type="match status" value="2"/>
</dbReference>
<evidence type="ECO:0000256" key="16">
    <source>
        <dbReference type="PROSITE-ProRule" id="PRU00339"/>
    </source>
</evidence>
<evidence type="ECO:0000256" key="13">
    <source>
        <dbReference type="ARBA" id="ARBA00023136"/>
    </source>
</evidence>
<protein>
    <recommendedName>
        <fullName evidence="6">dolichyl-phosphate-mannose--protein mannosyltransferase</fullName>
        <ecNumber evidence="6">2.4.1.109</ecNumber>
    </recommendedName>
</protein>
<evidence type="ECO:0000313" key="20">
    <source>
        <dbReference type="Proteomes" id="UP001497623"/>
    </source>
</evidence>
<dbReference type="GO" id="GO:0005783">
    <property type="term" value="C:endoplasmic reticulum"/>
    <property type="evidence" value="ECO:0007669"/>
    <property type="project" value="UniProtKB-SubCell"/>
</dbReference>
<feature type="domain" description="DUF1736" evidence="18">
    <location>
        <begin position="217"/>
        <end position="287"/>
    </location>
</feature>
<evidence type="ECO:0000256" key="1">
    <source>
        <dbReference type="ARBA" id="ARBA00003582"/>
    </source>
</evidence>
<comment type="similarity">
    <text evidence="5">Belongs to the TMTC family.</text>
</comment>
<organism evidence="19 20">
    <name type="scientific">Meganyctiphanes norvegica</name>
    <name type="common">Northern krill</name>
    <name type="synonym">Thysanopoda norvegica</name>
    <dbReference type="NCBI Taxonomy" id="48144"/>
    <lineage>
        <taxon>Eukaryota</taxon>
        <taxon>Metazoa</taxon>
        <taxon>Ecdysozoa</taxon>
        <taxon>Arthropoda</taxon>
        <taxon>Crustacea</taxon>
        <taxon>Multicrustacea</taxon>
        <taxon>Malacostraca</taxon>
        <taxon>Eumalacostraca</taxon>
        <taxon>Eucarida</taxon>
        <taxon>Euphausiacea</taxon>
        <taxon>Euphausiidae</taxon>
        <taxon>Meganyctiphanes</taxon>
    </lineage>
</organism>
<evidence type="ECO:0000256" key="10">
    <source>
        <dbReference type="ARBA" id="ARBA00022803"/>
    </source>
</evidence>
<feature type="transmembrane region" description="Helical" evidence="17">
    <location>
        <begin position="279"/>
        <end position="295"/>
    </location>
</feature>
<dbReference type="GO" id="GO:0004169">
    <property type="term" value="F:dolichyl-phosphate-mannose-protein mannosyltransferase activity"/>
    <property type="evidence" value="ECO:0007669"/>
    <property type="project" value="UniProtKB-EC"/>
</dbReference>
<keyword evidence="20" id="KW-1185">Reference proteome</keyword>
<reference evidence="19 20" key="1">
    <citation type="submission" date="2024-05" db="EMBL/GenBank/DDBJ databases">
        <authorList>
            <person name="Wallberg A."/>
        </authorList>
    </citation>
    <scope>NUCLEOTIDE SEQUENCE [LARGE SCALE GENOMIC DNA]</scope>
</reference>
<feature type="repeat" description="TPR" evidence="16">
    <location>
        <begin position="592"/>
        <end position="625"/>
    </location>
</feature>
<comment type="subcellular location">
    <subcellularLocation>
        <location evidence="3">Endoplasmic reticulum</location>
    </subcellularLocation>
    <subcellularLocation>
        <location evidence="2">Membrane</location>
        <topology evidence="2">Multi-pass membrane protein</topology>
    </subcellularLocation>
</comment>
<comment type="catalytic activity">
    <reaction evidence="14">
        <text>a di-trans,poly-cis-dolichyl beta-D-mannosyl phosphate + L-threonyl-[protein] = 3-O-(alpha-D-mannosyl)-L-threonyl-[protein] + a di-trans,poly-cis-dolichyl phosphate + H(+)</text>
        <dbReference type="Rhea" id="RHEA:53396"/>
        <dbReference type="Rhea" id="RHEA-COMP:11060"/>
        <dbReference type="Rhea" id="RHEA-COMP:13547"/>
        <dbReference type="Rhea" id="RHEA-COMP:19498"/>
        <dbReference type="Rhea" id="RHEA-COMP:19501"/>
        <dbReference type="ChEBI" id="CHEBI:15378"/>
        <dbReference type="ChEBI" id="CHEBI:30013"/>
        <dbReference type="ChEBI" id="CHEBI:57683"/>
        <dbReference type="ChEBI" id="CHEBI:58211"/>
        <dbReference type="ChEBI" id="CHEBI:137323"/>
        <dbReference type="EC" id="2.4.1.109"/>
    </reaction>
</comment>
<accession>A0AAV2R3L0</accession>
<comment type="function">
    <text evidence="1">Transfers mannosyl residues to the hydroxyl group of serine or threonine residues.</text>
</comment>
<dbReference type="InterPro" id="IPR013618">
    <property type="entry name" value="TMTC_DUF1736"/>
</dbReference>
<gene>
    <name evidence="19" type="ORF">MNOR_LOCUS20112</name>
</gene>
<dbReference type="PROSITE" id="PS50005">
    <property type="entry name" value="TPR"/>
    <property type="match status" value="2"/>
</dbReference>
<feature type="transmembrane region" description="Helical" evidence="17">
    <location>
        <begin position="304"/>
        <end position="324"/>
    </location>
</feature>
<name>A0AAV2R3L0_MEGNR</name>
<keyword evidence="10 16" id="KW-0802">TPR repeat</keyword>
<dbReference type="InterPro" id="IPR011990">
    <property type="entry name" value="TPR-like_helical_dom_sf"/>
</dbReference>
<dbReference type="PANTHER" id="PTHR44809:SF1">
    <property type="entry name" value="PROTEIN O-MANNOSYL-TRANSFERASE TMTC1"/>
    <property type="match status" value="1"/>
</dbReference>
<feature type="repeat" description="TPR" evidence="16">
    <location>
        <begin position="558"/>
        <end position="591"/>
    </location>
</feature>
<evidence type="ECO:0000313" key="19">
    <source>
        <dbReference type="EMBL" id="CAL4113384.1"/>
    </source>
</evidence>
<evidence type="ECO:0000256" key="11">
    <source>
        <dbReference type="ARBA" id="ARBA00022824"/>
    </source>
</evidence>
<dbReference type="Proteomes" id="UP001497623">
    <property type="component" value="Unassembled WGS sequence"/>
</dbReference>
<evidence type="ECO:0000256" key="12">
    <source>
        <dbReference type="ARBA" id="ARBA00022989"/>
    </source>
</evidence>
<keyword evidence="12 17" id="KW-1133">Transmembrane helix</keyword>
<dbReference type="PANTHER" id="PTHR44809">
    <property type="match status" value="1"/>
</dbReference>
<evidence type="ECO:0000256" key="8">
    <source>
        <dbReference type="ARBA" id="ARBA00022692"/>
    </source>
</evidence>
<dbReference type="EMBL" id="CAXKWB010015333">
    <property type="protein sequence ID" value="CAL4113384.1"/>
    <property type="molecule type" value="Genomic_DNA"/>
</dbReference>
<evidence type="ECO:0000256" key="2">
    <source>
        <dbReference type="ARBA" id="ARBA00004141"/>
    </source>
</evidence>
<keyword evidence="11" id="KW-0256">Endoplasmic reticulum</keyword>
<dbReference type="Gene3D" id="1.25.40.10">
    <property type="entry name" value="Tetratricopeptide repeat domain"/>
    <property type="match status" value="1"/>
</dbReference>